<dbReference type="RefSeq" id="WP_159763713.1">
    <property type="nucleotide sequence ID" value="NZ_WUUT01000003.1"/>
</dbReference>
<dbReference type="GO" id="GO:0006285">
    <property type="term" value="P:base-excision repair, AP site formation"/>
    <property type="evidence" value="ECO:0007669"/>
    <property type="project" value="TreeGrafter"/>
</dbReference>
<keyword evidence="2" id="KW-0227">DNA damage</keyword>
<dbReference type="OrthoDB" id="8200at2157"/>
<dbReference type="AlphaFoldDB" id="A0A6B0T9L7"/>
<dbReference type="EMBL" id="WUUT01000003">
    <property type="protein sequence ID" value="MXR51560.1"/>
    <property type="molecule type" value="Genomic_DNA"/>
</dbReference>
<dbReference type="SUPFAM" id="SSF48150">
    <property type="entry name" value="DNA-glycosylase"/>
    <property type="match status" value="1"/>
</dbReference>
<dbReference type="PROSITE" id="PS00516">
    <property type="entry name" value="ALKYLBASE_DNA_GLYCOS"/>
    <property type="match status" value="1"/>
</dbReference>
<proteinExistence type="inferred from homology"/>
<name>A0A6B0T9L7_9EURY</name>
<dbReference type="PANTHER" id="PTHR43003">
    <property type="entry name" value="DNA-3-METHYLADENINE GLYCOSYLASE"/>
    <property type="match status" value="1"/>
</dbReference>
<dbReference type="CDD" id="cd00056">
    <property type="entry name" value="ENDO3c"/>
    <property type="match status" value="1"/>
</dbReference>
<dbReference type="SMART" id="SM00478">
    <property type="entry name" value="ENDO3c"/>
    <property type="match status" value="1"/>
</dbReference>
<keyword evidence="3" id="KW-0234">DNA repair</keyword>
<dbReference type="Proteomes" id="UP000466535">
    <property type="component" value="Unassembled WGS sequence"/>
</dbReference>
<dbReference type="InterPro" id="IPR011257">
    <property type="entry name" value="DNA_glycosylase"/>
</dbReference>
<evidence type="ECO:0000256" key="3">
    <source>
        <dbReference type="ARBA" id="ARBA00023204"/>
    </source>
</evidence>
<dbReference type="GO" id="GO:0006307">
    <property type="term" value="P:DNA alkylation repair"/>
    <property type="evidence" value="ECO:0007669"/>
    <property type="project" value="TreeGrafter"/>
</dbReference>
<evidence type="ECO:0000259" key="4">
    <source>
        <dbReference type="SMART" id="SM00478"/>
    </source>
</evidence>
<dbReference type="InterPro" id="IPR000035">
    <property type="entry name" value="Alkylbase_DNA_glycsylse_CS"/>
</dbReference>
<dbReference type="GO" id="GO:0032993">
    <property type="term" value="C:protein-DNA complex"/>
    <property type="evidence" value="ECO:0007669"/>
    <property type="project" value="TreeGrafter"/>
</dbReference>
<dbReference type="Gene3D" id="1.10.340.30">
    <property type="entry name" value="Hypothetical protein, domain 2"/>
    <property type="match status" value="1"/>
</dbReference>
<evidence type="ECO:0000256" key="2">
    <source>
        <dbReference type="ARBA" id="ARBA00022763"/>
    </source>
</evidence>
<dbReference type="InterPro" id="IPR051912">
    <property type="entry name" value="Alkylbase_DNA_Glycosylase/TA"/>
</dbReference>
<comment type="similarity">
    <text evidence="1">Belongs to the alkylbase DNA glycosidase AlkA family.</text>
</comment>
<feature type="domain" description="HhH-GPD" evidence="4">
    <location>
        <begin position="42"/>
        <end position="191"/>
    </location>
</feature>
<dbReference type="InterPro" id="IPR003265">
    <property type="entry name" value="HhH-GPD_domain"/>
</dbReference>
<sequence length="192" mass="21383">MHEEAATALAADPALQPHVEEHGPLELDPAEDTFERLVVSLLRQQVSTDAAAAIRERLFDAVEVTPSGILAADEATLRDAGLSEAKTGYVRAVAEAYQREGYDRAYFEGLDDEAVADELTEIRGVGPWTAKMFLMFALGRPDVFPVEDLGIRRGIELVCDREMSRGEMRDRAAEWAPYRSYASLYLWRAYEG</sequence>
<comment type="caution">
    <text evidence="5">The sequence shown here is derived from an EMBL/GenBank/DDBJ whole genome shotgun (WGS) entry which is preliminary data.</text>
</comment>
<gene>
    <name evidence="5" type="ORF">GRX03_08080</name>
</gene>
<protein>
    <submittedName>
        <fullName evidence="5">DNA-3-methyladenine glycosylase 2 family protein</fullName>
    </submittedName>
</protein>
<dbReference type="PANTHER" id="PTHR43003:SF5">
    <property type="entry name" value="DNA-3-METHYLADENINE GLYCOSYLASE"/>
    <property type="match status" value="1"/>
</dbReference>
<evidence type="ECO:0000256" key="1">
    <source>
        <dbReference type="ARBA" id="ARBA00010817"/>
    </source>
</evidence>
<dbReference type="GO" id="GO:0032131">
    <property type="term" value="F:alkylated DNA binding"/>
    <property type="evidence" value="ECO:0007669"/>
    <property type="project" value="TreeGrafter"/>
</dbReference>
<keyword evidence="6" id="KW-1185">Reference proteome</keyword>
<evidence type="ECO:0000313" key="6">
    <source>
        <dbReference type="Proteomes" id="UP000466535"/>
    </source>
</evidence>
<accession>A0A6B0T9L7</accession>
<dbReference type="Pfam" id="PF00730">
    <property type="entry name" value="HhH-GPD"/>
    <property type="match status" value="1"/>
</dbReference>
<dbReference type="GO" id="GO:0008725">
    <property type="term" value="F:DNA-3-methyladenine glycosylase activity"/>
    <property type="evidence" value="ECO:0007669"/>
    <property type="project" value="TreeGrafter"/>
</dbReference>
<reference evidence="5 6" key="1">
    <citation type="submission" date="2019-12" db="EMBL/GenBank/DDBJ databases">
        <title>Isolation and characterization of three novel carbon monoxide-oxidizing members of Halobacteria from salione crusts and soils.</title>
        <authorList>
            <person name="Myers M.R."/>
            <person name="King G.M."/>
        </authorList>
    </citation>
    <scope>NUCLEOTIDE SEQUENCE [LARGE SCALE GENOMIC DNA]</scope>
    <source>
        <strain evidence="5 6">WSH3</strain>
    </source>
</reference>
<organism evidence="5 6">
    <name type="scientific">Halovenus carboxidivorans</name>
    <dbReference type="NCBI Taxonomy" id="2692199"/>
    <lineage>
        <taxon>Archaea</taxon>
        <taxon>Methanobacteriati</taxon>
        <taxon>Methanobacteriota</taxon>
        <taxon>Stenosarchaea group</taxon>
        <taxon>Halobacteria</taxon>
        <taxon>Halobacteriales</taxon>
        <taxon>Haloarculaceae</taxon>
        <taxon>Halovenus</taxon>
    </lineage>
</organism>
<dbReference type="Gene3D" id="1.10.1670.40">
    <property type="match status" value="1"/>
</dbReference>
<evidence type="ECO:0000313" key="5">
    <source>
        <dbReference type="EMBL" id="MXR51560.1"/>
    </source>
</evidence>
<dbReference type="GO" id="GO:0043916">
    <property type="term" value="F:DNA-7-methylguanine glycosylase activity"/>
    <property type="evidence" value="ECO:0007669"/>
    <property type="project" value="TreeGrafter"/>
</dbReference>
<dbReference type="FunFam" id="1.10.340.30:FF:000004">
    <property type="entry name" value="DNA-3-methyladenine glycosylase II"/>
    <property type="match status" value="1"/>
</dbReference>